<name>A0A927IHL7_9BACT</name>
<feature type="region of interest" description="Disordered" evidence="1">
    <location>
        <begin position="1"/>
        <end position="22"/>
    </location>
</feature>
<gene>
    <name evidence="2" type="ORF">IEN85_10040</name>
</gene>
<evidence type="ECO:0000313" key="2">
    <source>
        <dbReference type="EMBL" id="MBD5779833.1"/>
    </source>
</evidence>
<dbReference type="Proteomes" id="UP000622317">
    <property type="component" value="Unassembled WGS sequence"/>
</dbReference>
<keyword evidence="3" id="KW-1185">Reference proteome</keyword>
<organism evidence="2 3">
    <name type="scientific">Pelagicoccus enzymogenes</name>
    <dbReference type="NCBI Taxonomy" id="2773457"/>
    <lineage>
        <taxon>Bacteria</taxon>
        <taxon>Pseudomonadati</taxon>
        <taxon>Verrucomicrobiota</taxon>
        <taxon>Opitutia</taxon>
        <taxon>Puniceicoccales</taxon>
        <taxon>Pelagicoccaceae</taxon>
        <taxon>Pelagicoccus</taxon>
    </lineage>
</organism>
<proteinExistence type="predicted"/>
<dbReference type="RefSeq" id="WP_191616966.1">
    <property type="nucleotide sequence ID" value="NZ_JACYFG010000017.1"/>
</dbReference>
<dbReference type="EMBL" id="JACYFG010000017">
    <property type="protein sequence ID" value="MBD5779833.1"/>
    <property type="molecule type" value="Genomic_DNA"/>
</dbReference>
<evidence type="ECO:0000256" key="1">
    <source>
        <dbReference type="SAM" id="MobiDB-lite"/>
    </source>
</evidence>
<reference evidence="2" key="1">
    <citation type="submission" date="2020-09" db="EMBL/GenBank/DDBJ databases">
        <title>Pelagicoccus enzymogenes sp. nov. with an EPS production, isolated from marine sediment.</title>
        <authorList>
            <person name="Feng X."/>
        </authorList>
    </citation>
    <scope>NUCLEOTIDE SEQUENCE</scope>
    <source>
        <strain evidence="2">NFK12</strain>
    </source>
</reference>
<comment type="caution">
    <text evidence="2">The sequence shown here is derived from an EMBL/GenBank/DDBJ whole genome shotgun (WGS) entry which is preliminary data.</text>
</comment>
<accession>A0A927IHL7</accession>
<protein>
    <submittedName>
        <fullName evidence="2">Uncharacterized protein</fullName>
    </submittedName>
</protein>
<evidence type="ECO:0000313" key="3">
    <source>
        <dbReference type="Proteomes" id="UP000622317"/>
    </source>
</evidence>
<dbReference type="AlphaFoldDB" id="A0A927IHL7"/>
<sequence>MPAPSGSIRATQDSVEVESLASPPAELERNTLFGALLERQTLELREWAETDPLGAMRRAGLARFKQDRLSLQRAALEGWARQDPLAAARYAADFALEEREGALFAALRGAAIEPEGALQVMDFLVEEAALEGAALRRAKLSLVSALAQHGHFGDAVGFARAEGEAAQRAVLLEAGLSQWARFQPEAAVSSAMSIDNAQEREAAFSVVTATWGGVDPGGLAEFADELPKGRQRSEVMRQALQQWVARAPLEAAEWMEGREPAAELDTGVLALATHPYLAERSPLVAVSWAESLWDENLRANTLSLVVKQWAATDRRAAIAYVRESPEIPLAERQELLALFGEPKEFGIDGSLQR</sequence>